<dbReference type="PATRIC" id="fig|1245469.3.peg.2142"/>
<name>M4Z401_9BRAD</name>
<dbReference type="OrthoDB" id="8281596at2"/>
<feature type="compositionally biased region" description="Basic and acidic residues" evidence="1">
    <location>
        <begin position="167"/>
        <end position="199"/>
    </location>
</feature>
<dbReference type="GeneID" id="301816004"/>
<dbReference type="RefSeq" id="WP_015665224.1">
    <property type="nucleotide sequence ID" value="NC_020453.1"/>
</dbReference>
<proteinExistence type="predicted"/>
<dbReference type="AlphaFoldDB" id="M4Z401"/>
<evidence type="ECO:0000256" key="1">
    <source>
        <dbReference type="SAM" id="MobiDB-lite"/>
    </source>
</evidence>
<dbReference type="eggNOG" id="ENOG5033HPI">
    <property type="taxonomic scope" value="Bacteria"/>
</dbReference>
<organism evidence="2 3">
    <name type="scientific">Bradyrhizobium oligotrophicum S58</name>
    <dbReference type="NCBI Taxonomy" id="1245469"/>
    <lineage>
        <taxon>Bacteria</taxon>
        <taxon>Pseudomonadati</taxon>
        <taxon>Pseudomonadota</taxon>
        <taxon>Alphaproteobacteria</taxon>
        <taxon>Hyphomicrobiales</taxon>
        <taxon>Nitrobacteraceae</taxon>
        <taxon>Bradyrhizobium</taxon>
    </lineage>
</organism>
<feature type="region of interest" description="Disordered" evidence="1">
    <location>
        <begin position="45"/>
        <end position="199"/>
    </location>
</feature>
<accession>M4Z401</accession>
<gene>
    <name evidence="2" type="ORF">S58_20910</name>
</gene>
<evidence type="ECO:0000313" key="2">
    <source>
        <dbReference type="EMBL" id="BAM88098.1"/>
    </source>
</evidence>
<protein>
    <submittedName>
        <fullName evidence="2">Uncharacterized protein</fullName>
    </submittedName>
</protein>
<feature type="compositionally biased region" description="Basic and acidic residues" evidence="1">
    <location>
        <begin position="62"/>
        <end position="82"/>
    </location>
</feature>
<keyword evidence="3" id="KW-1185">Reference proteome</keyword>
<dbReference type="KEGG" id="aol:S58_20910"/>
<feature type="compositionally biased region" description="Basic and acidic residues" evidence="1">
    <location>
        <begin position="91"/>
        <end position="122"/>
    </location>
</feature>
<sequence>MSNKHRKLPRPTNVDLVRNPLIGGSKGVTMAQASLDDLQELEGVNTIQGDVENDTNAQGGIDKAEVMDRRRGPPQSDRDQPPRRRALQGRKTHEQQLRTLERKPDNPDSGELAREIEREQHRQRPLAAQPSNGSSAPGPHLKGKGDGSGAMTDLQEDLVGENMVLSNRDKTESSRERGQDGRCVETEQFQDHNDNKGRG</sequence>
<evidence type="ECO:0000313" key="3">
    <source>
        <dbReference type="Proteomes" id="UP000011841"/>
    </source>
</evidence>
<dbReference type="HOGENOM" id="CLU_1369909_0_0_5"/>
<dbReference type="EMBL" id="AP012603">
    <property type="protein sequence ID" value="BAM88098.1"/>
    <property type="molecule type" value="Genomic_DNA"/>
</dbReference>
<dbReference type="Proteomes" id="UP000011841">
    <property type="component" value="Chromosome"/>
</dbReference>
<reference evidence="2 3" key="1">
    <citation type="journal article" date="2013" name="Appl. Environ. Microbiol.">
        <title>Genome analysis suggests that the soil oligotrophic bacterium Agromonas oligotrophica (Bradyrhizobium oligotrophicum) is a nitrogen-fixing symbiont of Aeschynomene indica.</title>
        <authorList>
            <person name="Okubo T."/>
            <person name="Fukushima S."/>
            <person name="Itakura M."/>
            <person name="Oshima K."/>
            <person name="Longtonglang A."/>
            <person name="Teaumroong N."/>
            <person name="Mitsui H."/>
            <person name="Hattori M."/>
            <person name="Hattori R."/>
            <person name="Hattori T."/>
            <person name="Minamisawa K."/>
        </authorList>
    </citation>
    <scope>NUCLEOTIDE SEQUENCE [LARGE SCALE GENOMIC DNA]</scope>
    <source>
        <strain evidence="2 3">S58</strain>
    </source>
</reference>